<sequence>MPVFLWMSGIVIILLTLWILTRLLVWLMQWKLRKHFQAEVKVGWTSIFNFGKVYLKLPKQGLRVEIENIGLTSCILSPRTIRKLLVVCATDIRIQVDISGDIEPRRPRKPRVSHSTPPNIDEVKLARILSICQYVGICVQNVTVILIKTLIPHCMLHVTGQEITVDIASNDTSIQAMLNINGMVCRALQSISQEEDSPCLAEIAIGTYFDISVARNLKSVKSARILVSEPRMFISEGFLRSIPKVKMKTVAEETPPTPECEEMVKESPEETADIFMIIPKEFGFYISNLAVSITQEAKNSNLSVNLKTFHLESHHQHHHHQRSGTEHINISGCLLIEEFIVTSPSSEYAHLEKSHLKLQINKDQSLLDVNVSTCHLHWQCDEMKEWESILTQILSSSEKSTRRPSTAPKLPSSSSKKSSLHLLLSRTINHKVNLELSNVLCGISTYTSSGLVFGLTHLKATWNSKNSKVGIKNVPECSWLDCYDVSAELDVQSVYCQLATVKVSHDSFNNKRHYWDNIVYLGIIMIRVSKLGKELKVNGMKDNIQLEWSTTAMDTLVELVKYLPKWKKKSTPLVLTTTTTTSSSSAAEGGVQSLAEETVTSEQSEPVAPTWFSSLLYSINYKVLNLNLFACNNQKVCLLLCLDAVSLEYRQHQAIIPVVSCKLVYLTIADSFLTLQKCADIKDSVIQLHEVQINYKQVEKGLTLLIPHEIQLFWETCIHCCLIQFLEDVQNLQKKLKELSAASGAAAVVSEPKVQKTSVLSDVKSKNISINLILQARAVFSANLPGNHNMTIFIDGLVLSKTSKDVLTEIPQVDIHFDDNSIFYIEDLLLESFSESPLQREREAFKEISPYNRALIVSMKKLSINFPYEYNIGVCFEEVINITKWLKLVHKIKRKEFTSSSKLPPDIKIKIQEFCITLGDDPFEVTLNFNYELLQDEWVESEKRRFVLDQKILNIQKSHGLLPCNRFEELYTSLAKKSAEIYIQRSKQLYAKSPIKAQLLSCQMENLEIVALADLSYHGKEAVVEHMKQVDPDSPYPEEGLEFNTLWCRMVTMDVTDIHIFLRDYPQSMLEVKDMHAWGKMIGAAQEGIKRSKRMCSVEIKSPWEDMEVERSLPPIKFFYDLSCDIEDLTMAYGSCWEPTFAQVSLMMEMVNRPSVDPSRPLPFWDKLRLLFHGRLTMSVQQMRWLYHASFDPCNITEFMDWTWRDLILDWTNGKFALRGDLDVYARTASKYDDCRLLHLPNLKFCVRLEWMCLGDPNDHHSVMPCAPDKVPDYSMEAHDSFKGFRSQHLNLNITLETKPSADNPGDIPICLFFASTLRFMDRIKLCLSRVTRPIKRGILFQNTNPKKPQLSRHYKQVKMSVNFPQFSICYWMSYSKQHGVEMHSRSFNLELCNELLLLRADDGLIHRPQSSWGIRYLTCELSTTKLWLCSVPSATEQVALKVCQYLDVPYRAPVEKNVFLSVSRVSYQRADETTTEDEVKDVQKETPTHMVQVYDMKGAWTRSNRTVLLGLYDSYIKAQSLKRNLSSEALKGFKLDNTRQGYRSKSSSLNTSGNVETPLTAGPIPLSQLHSGHAYAMLNKLVSETDKKSVAFTEEPSEANMEQLHGIAACQTDDVIKKNWLIELFNSQVMLKGCETVGYVIVSAAKAQILSCIHKPFWKGCQLCSKTTWVGSLECMQYYATVDLGEVINDEDIAWLSKENIEDRSEFDLEGLPEMVSSGQSVGGVVNSTVGDNGLNNGGQGVQLQRIVSRCRCQFFYAGYGEVESEQFPEVLPMEDPSDMIQTEEGVDTTTVLHHDLNVCTNSLQYATILDIINNLLLHVERNRKQAGEKLQSMRFQLQLSTVEDQRSPILLLQENVRKQVQKLRKLEKDLYMIHKALEDECADAESLHQQSKIVEMHLFECKEQINGYNEELTIRISCYKESQVQSKSQLQTTRAQHAQVVRRNEVCFKFARWRLTEADGQLGIADLVLRNFVYTKVNRDNDTWSHQLELGWVRMTNLIPNPIYKDVLVPRDPLGTEGENKQMALRIFCSERPPVGGIAVKEHFEVNVVPLQIQLTYQFFKAMMVFFFPERNIDIDDQQEVESDDGGGSMRRKTDKRSSMREKRDTSKKTAYGSTSTDDIDKMKERAANNNTFLYIKIPEVSLKVSYKGEKEKNIEDLHDCNLVLPTLEYHNCIWTWFDLLMSMKNDSKKILLAQALRQKFHVRARAPNEVHLTDVQQEEDKAKMLLGAKLLAGQEKPVKKSLFAKPPK</sequence>
<feature type="transmembrane region" description="Helical" evidence="2">
    <location>
        <begin position="6"/>
        <end position="27"/>
    </location>
</feature>
<dbReference type="Pfam" id="PF10344">
    <property type="entry name" value="Hobbit"/>
    <property type="match status" value="1"/>
</dbReference>
<proteinExistence type="predicted"/>
<dbReference type="PANTHER" id="PTHR15678">
    <property type="entry name" value="ANTIGEN MLAA-22-RELATED"/>
    <property type="match status" value="1"/>
</dbReference>
<evidence type="ECO:0000313" key="5">
    <source>
        <dbReference type="RefSeq" id="XP_036369335.1"/>
    </source>
</evidence>
<keyword evidence="2" id="KW-0812">Transmembrane</keyword>
<feature type="transmembrane region" description="Helical" evidence="2">
    <location>
        <begin position="131"/>
        <end position="151"/>
    </location>
</feature>
<dbReference type="InterPro" id="IPR019441">
    <property type="entry name" value="FMP27/BLTP2/Hobbit_GFWDK_RBG"/>
</dbReference>
<evidence type="ECO:0000256" key="2">
    <source>
        <dbReference type="SAM" id="Phobius"/>
    </source>
</evidence>
<feature type="domain" description="FMP27/BLTP2/Hobbit GFWDK motif-containing RBG unit" evidence="3">
    <location>
        <begin position="1064"/>
        <end position="1196"/>
    </location>
</feature>
<dbReference type="RefSeq" id="XP_036369335.1">
    <property type="nucleotide sequence ID" value="XM_036513442.1"/>
</dbReference>
<reference evidence="5" key="1">
    <citation type="submission" date="2025-08" db="UniProtKB">
        <authorList>
            <consortium name="RefSeq"/>
        </authorList>
    </citation>
    <scope>IDENTIFICATION</scope>
</reference>
<feature type="compositionally biased region" description="Basic and acidic residues" evidence="1">
    <location>
        <begin position="2098"/>
        <end position="2110"/>
    </location>
</feature>
<name>A0A7E6FPB5_9MOLL</name>
<protein>
    <submittedName>
        <fullName evidence="5">Protein KIAA0100</fullName>
    </submittedName>
</protein>
<keyword evidence="4" id="KW-1185">Reference proteome</keyword>
<evidence type="ECO:0000256" key="1">
    <source>
        <dbReference type="SAM" id="MobiDB-lite"/>
    </source>
</evidence>
<dbReference type="PANTHER" id="PTHR15678:SF6">
    <property type="entry name" value="BRIDGE-LIKE LIPID TRANSFER PROTEIN FAMILY MEMBER 2"/>
    <property type="match status" value="1"/>
</dbReference>
<evidence type="ECO:0000313" key="4">
    <source>
        <dbReference type="Proteomes" id="UP000515154"/>
    </source>
</evidence>
<organism evidence="4 5">
    <name type="scientific">Octopus sinensis</name>
    <name type="common">East Asian common octopus</name>
    <dbReference type="NCBI Taxonomy" id="2607531"/>
    <lineage>
        <taxon>Eukaryota</taxon>
        <taxon>Metazoa</taxon>
        <taxon>Spiralia</taxon>
        <taxon>Lophotrochozoa</taxon>
        <taxon>Mollusca</taxon>
        <taxon>Cephalopoda</taxon>
        <taxon>Coleoidea</taxon>
        <taxon>Octopodiformes</taxon>
        <taxon>Octopoda</taxon>
        <taxon>Incirrata</taxon>
        <taxon>Octopodidae</taxon>
        <taxon>Octopus</taxon>
    </lineage>
</organism>
<gene>
    <name evidence="5" type="primary">LOC115224231</name>
</gene>
<dbReference type="SMART" id="SM01214">
    <property type="entry name" value="Fmp27_GFWDK"/>
    <property type="match status" value="1"/>
</dbReference>
<keyword evidence="2" id="KW-0472">Membrane</keyword>
<dbReference type="InterPro" id="IPR045167">
    <property type="entry name" value="Hobbit"/>
</dbReference>
<feature type="region of interest" description="Disordered" evidence="1">
    <location>
        <begin position="2080"/>
        <end position="2120"/>
    </location>
</feature>
<dbReference type="KEGG" id="osn:115224231"/>
<dbReference type="Proteomes" id="UP000515154">
    <property type="component" value="Linkage group LG25"/>
</dbReference>
<keyword evidence="2" id="KW-1133">Transmembrane helix</keyword>
<evidence type="ECO:0000259" key="3">
    <source>
        <dbReference type="SMART" id="SM01214"/>
    </source>
</evidence>
<accession>A0A7E6FPB5</accession>